<evidence type="ECO:0000313" key="4">
    <source>
        <dbReference type="Proteomes" id="UP001431775"/>
    </source>
</evidence>
<accession>A0ABT6QAS5</accession>
<gene>
    <name evidence="3" type="ORF">QJV33_11575</name>
</gene>
<feature type="coiled-coil region" evidence="1">
    <location>
        <begin position="88"/>
        <end position="143"/>
    </location>
</feature>
<evidence type="ECO:0000256" key="1">
    <source>
        <dbReference type="SAM" id="Coils"/>
    </source>
</evidence>
<feature type="compositionally biased region" description="Basic and acidic residues" evidence="2">
    <location>
        <begin position="144"/>
        <end position="156"/>
    </location>
</feature>
<name>A0ABT6QAS5_9PROT</name>
<dbReference type="RefSeq" id="WP_281463560.1">
    <property type="nucleotide sequence ID" value="NZ_JASBAN010000004.1"/>
</dbReference>
<organism evidence="3 4">
    <name type="scientific">Commensalibacter nepenthis</name>
    <dbReference type="NCBI Taxonomy" id="3043872"/>
    <lineage>
        <taxon>Bacteria</taxon>
        <taxon>Pseudomonadati</taxon>
        <taxon>Pseudomonadota</taxon>
        <taxon>Alphaproteobacteria</taxon>
        <taxon>Acetobacterales</taxon>
        <taxon>Acetobacteraceae</taxon>
    </lineage>
</organism>
<evidence type="ECO:0000256" key="2">
    <source>
        <dbReference type="SAM" id="MobiDB-lite"/>
    </source>
</evidence>
<dbReference type="EMBL" id="JASBAN010000004">
    <property type="protein sequence ID" value="MDI2113909.1"/>
    <property type="molecule type" value="Genomic_DNA"/>
</dbReference>
<proteinExistence type="predicted"/>
<feature type="region of interest" description="Disordered" evidence="2">
    <location>
        <begin position="144"/>
        <end position="178"/>
    </location>
</feature>
<protein>
    <recommendedName>
        <fullName evidence="5">DNA-binding protein</fullName>
    </recommendedName>
</protein>
<keyword evidence="1" id="KW-0175">Coiled coil</keyword>
<keyword evidence="4" id="KW-1185">Reference proteome</keyword>
<reference evidence="3" key="1">
    <citation type="submission" date="2023-05" db="EMBL/GenBank/DDBJ databases">
        <title>Whole genome sequence of Commensalibacter sp.</title>
        <authorList>
            <person name="Charoenyingcharoen P."/>
            <person name="Yukphan P."/>
        </authorList>
    </citation>
    <scope>NUCLEOTIDE SEQUENCE</scope>
    <source>
        <strain evidence="3">TBRC 10068</strain>
    </source>
</reference>
<sequence>MPIVSISEAARLVNKSRKTIYKHIHQGTLSTVTTVDGSKGIDTSELIRVYGSLKIQKETPVTYTNSKQKYTKSNTDKETPVTINNHRFIELEKELALSKLRLEQQDKELNYKQQIIDAKEIALSSKQETIDSLKVALKLLEHRQEKDTPLSPKEEQTTLEPSENTPADPIEITEPSKTGFWNGFKKLFQ</sequence>
<comment type="caution">
    <text evidence="3">The sequence shown here is derived from an EMBL/GenBank/DDBJ whole genome shotgun (WGS) entry which is preliminary data.</text>
</comment>
<evidence type="ECO:0008006" key="5">
    <source>
        <dbReference type="Google" id="ProtNLM"/>
    </source>
</evidence>
<dbReference type="Proteomes" id="UP001431775">
    <property type="component" value="Unassembled WGS sequence"/>
</dbReference>
<evidence type="ECO:0000313" key="3">
    <source>
        <dbReference type="EMBL" id="MDI2113909.1"/>
    </source>
</evidence>